<evidence type="ECO:0000313" key="1">
    <source>
        <dbReference type="EMBL" id="EYC35139.1"/>
    </source>
</evidence>
<name>A0A016W5P0_9BILA</name>
<dbReference type="Proteomes" id="UP000024635">
    <property type="component" value="Unassembled WGS sequence"/>
</dbReference>
<evidence type="ECO:0000313" key="2">
    <source>
        <dbReference type="Proteomes" id="UP000024635"/>
    </source>
</evidence>
<sequence>MTWKAKQVPQKIVRLFQVTFSGSRSSVRVKSEPLLMLDSSRCGEPASKTKVIVTDAETCQPWKNKSAYEDYGGMVMFAEWTSLDYPQCSVKGTIHAVESATGDTRKTWIKQVETFLETLLCSIVEAKIITANCEEWNGNSLRQIIRQWHLRQRASGEVGLLLQTPAEG</sequence>
<dbReference type="AlphaFoldDB" id="A0A016W5P0"/>
<proteinExistence type="predicted"/>
<reference evidence="2" key="1">
    <citation type="journal article" date="2015" name="Nat. Genet.">
        <title>The genome and transcriptome of the zoonotic hookworm Ancylostoma ceylanicum identify infection-specific gene families.</title>
        <authorList>
            <person name="Schwarz E.M."/>
            <person name="Hu Y."/>
            <person name="Antoshechkin I."/>
            <person name="Miller M.M."/>
            <person name="Sternberg P.W."/>
            <person name="Aroian R.V."/>
        </authorList>
    </citation>
    <scope>NUCLEOTIDE SEQUENCE</scope>
    <source>
        <strain evidence="2">HY135</strain>
    </source>
</reference>
<protein>
    <submittedName>
        <fullName evidence="1">Uncharacterized protein</fullName>
    </submittedName>
</protein>
<accession>A0A016W5P0</accession>
<gene>
    <name evidence="1" type="primary">Acey_s1138.g3675</name>
    <name evidence="1" type="ORF">Y032_1138g3675</name>
</gene>
<comment type="caution">
    <text evidence="1">The sequence shown here is derived from an EMBL/GenBank/DDBJ whole genome shotgun (WGS) entry which is preliminary data.</text>
</comment>
<keyword evidence="2" id="KW-1185">Reference proteome</keyword>
<organism evidence="1 2">
    <name type="scientific">Ancylostoma ceylanicum</name>
    <dbReference type="NCBI Taxonomy" id="53326"/>
    <lineage>
        <taxon>Eukaryota</taxon>
        <taxon>Metazoa</taxon>
        <taxon>Ecdysozoa</taxon>
        <taxon>Nematoda</taxon>
        <taxon>Chromadorea</taxon>
        <taxon>Rhabditida</taxon>
        <taxon>Rhabditina</taxon>
        <taxon>Rhabditomorpha</taxon>
        <taxon>Strongyloidea</taxon>
        <taxon>Ancylostomatidae</taxon>
        <taxon>Ancylostomatinae</taxon>
        <taxon>Ancylostoma</taxon>
    </lineage>
</organism>
<dbReference type="EMBL" id="JARK01000737">
    <property type="protein sequence ID" value="EYC35139.1"/>
    <property type="molecule type" value="Genomic_DNA"/>
</dbReference>